<dbReference type="InterPro" id="IPR050227">
    <property type="entry name" value="Rab"/>
</dbReference>
<dbReference type="EMBL" id="CATOUU010000389">
    <property type="protein sequence ID" value="CAI9928256.1"/>
    <property type="molecule type" value="Genomic_DNA"/>
</dbReference>
<proteinExistence type="predicted"/>
<dbReference type="PROSITE" id="PS51421">
    <property type="entry name" value="RAS"/>
    <property type="match status" value="1"/>
</dbReference>
<evidence type="ECO:0000313" key="3">
    <source>
        <dbReference type="EMBL" id="CAI9928256.1"/>
    </source>
</evidence>
<dbReference type="CDD" id="cd00154">
    <property type="entry name" value="Rab"/>
    <property type="match status" value="1"/>
</dbReference>
<name>A0AA86TTL9_9EUKA</name>
<dbReference type="InterPro" id="IPR001806">
    <property type="entry name" value="Small_GTPase"/>
</dbReference>
<evidence type="ECO:0000313" key="5">
    <source>
        <dbReference type="Proteomes" id="UP001642409"/>
    </source>
</evidence>
<dbReference type="EMBL" id="CAXDID020000551">
    <property type="protein sequence ID" value="CAL6102052.1"/>
    <property type="molecule type" value="Genomic_DNA"/>
</dbReference>
<dbReference type="Pfam" id="PF00071">
    <property type="entry name" value="Ras"/>
    <property type="match status" value="1"/>
</dbReference>
<dbReference type="SUPFAM" id="SSF52540">
    <property type="entry name" value="P-loop containing nucleoside triphosphate hydrolases"/>
    <property type="match status" value="1"/>
</dbReference>
<dbReference type="AlphaFoldDB" id="A0AA86TTL9"/>
<dbReference type="InterPro" id="IPR005225">
    <property type="entry name" value="Small_GTP-bd"/>
</dbReference>
<dbReference type="Gene3D" id="3.40.50.300">
    <property type="entry name" value="P-loop containing nucleotide triphosphate hydrolases"/>
    <property type="match status" value="1"/>
</dbReference>
<sequence>MYYQQDNYPLQTKEQHIKLVFVGASATGKTSIIQRFVYGVFSELPTTLSLALEKLQLERNNYNIHLQLWDTAGQERFDAITPTYYRSCQAIAIVCSGDQRDSLAKAQFWYHQVRQYADENVQIALIYNKIDLMECELSDSILNQLTQQYQIPLFKTSAKTGEGIESTIQSIVDSCQVNENDSKQELVKIQRGRCCQ</sequence>
<keyword evidence="5" id="KW-1185">Reference proteome</keyword>
<dbReference type="PRINTS" id="PR00449">
    <property type="entry name" value="RASTRNSFRMNG"/>
</dbReference>
<dbReference type="FunFam" id="3.40.50.300:FF:001329">
    <property type="entry name" value="Small GTP-binding protein, putative"/>
    <property type="match status" value="1"/>
</dbReference>
<accession>A0AA86TTL9</accession>
<dbReference type="SMART" id="SM00175">
    <property type="entry name" value="RAB"/>
    <property type="match status" value="1"/>
</dbReference>
<dbReference type="SMART" id="SM00173">
    <property type="entry name" value="RAS"/>
    <property type="match status" value="1"/>
</dbReference>
<dbReference type="GO" id="GO:0003924">
    <property type="term" value="F:GTPase activity"/>
    <property type="evidence" value="ECO:0007669"/>
    <property type="project" value="InterPro"/>
</dbReference>
<keyword evidence="2" id="KW-0342">GTP-binding</keyword>
<evidence type="ECO:0000256" key="1">
    <source>
        <dbReference type="ARBA" id="ARBA00022741"/>
    </source>
</evidence>
<dbReference type="Proteomes" id="UP001642409">
    <property type="component" value="Unassembled WGS sequence"/>
</dbReference>
<dbReference type="GO" id="GO:0005525">
    <property type="term" value="F:GTP binding"/>
    <property type="evidence" value="ECO:0007669"/>
    <property type="project" value="UniProtKB-KW"/>
</dbReference>
<evidence type="ECO:0000313" key="4">
    <source>
        <dbReference type="EMBL" id="CAL6102052.1"/>
    </source>
</evidence>
<protein>
    <submittedName>
        <fullName evidence="3">Rab11</fullName>
    </submittedName>
</protein>
<keyword evidence="1" id="KW-0547">Nucleotide-binding</keyword>
<reference evidence="4 5" key="2">
    <citation type="submission" date="2024-07" db="EMBL/GenBank/DDBJ databases">
        <authorList>
            <person name="Akdeniz Z."/>
        </authorList>
    </citation>
    <scope>NUCLEOTIDE SEQUENCE [LARGE SCALE GENOMIC DNA]</scope>
</reference>
<reference evidence="3" key="1">
    <citation type="submission" date="2023-06" db="EMBL/GenBank/DDBJ databases">
        <authorList>
            <person name="Kurt Z."/>
        </authorList>
    </citation>
    <scope>NUCLEOTIDE SEQUENCE</scope>
</reference>
<dbReference type="NCBIfam" id="TIGR00231">
    <property type="entry name" value="small_GTP"/>
    <property type="match status" value="1"/>
</dbReference>
<dbReference type="InterPro" id="IPR027417">
    <property type="entry name" value="P-loop_NTPase"/>
</dbReference>
<gene>
    <name evidence="3" type="ORF">HINF_LOCUS15901</name>
    <name evidence="4" type="ORF">HINF_LOCUS71483</name>
</gene>
<dbReference type="PROSITE" id="PS51419">
    <property type="entry name" value="RAB"/>
    <property type="match status" value="1"/>
</dbReference>
<comment type="caution">
    <text evidence="3">The sequence shown here is derived from an EMBL/GenBank/DDBJ whole genome shotgun (WGS) entry which is preliminary data.</text>
</comment>
<dbReference type="SMART" id="SM00174">
    <property type="entry name" value="RHO"/>
    <property type="match status" value="1"/>
</dbReference>
<evidence type="ECO:0000256" key="2">
    <source>
        <dbReference type="ARBA" id="ARBA00023134"/>
    </source>
</evidence>
<dbReference type="PANTHER" id="PTHR47977">
    <property type="entry name" value="RAS-RELATED PROTEIN RAB"/>
    <property type="match status" value="1"/>
</dbReference>
<organism evidence="3">
    <name type="scientific">Hexamita inflata</name>
    <dbReference type="NCBI Taxonomy" id="28002"/>
    <lineage>
        <taxon>Eukaryota</taxon>
        <taxon>Metamonada</taxon>
        <taxon>Diplomonadida</taxon>
        <taxon>Hexamitidae</taxon>
        <taxon>Hexamitinae</taxon>
        <taxon>Hexamita</taxon>
    </lineage>
</organism>